<keyword evidence="1" id="KW-0732">Signal</keyword>
<dbReference type="Gene3D" id="3.40.50.1110">
    <property type="entry name" value="SGNH hydrolase"/>
    <property type="match status" value="1"/>
</dbReference>
<dbReference type="EMBL" id="JAOTPV010000024">
    <property type="protein sequence ID" value="KAJ4470924.1"/>
    <property type="molecule type" value="Genomic_DNA"/>
</dbReference>
<gene>
    <name evidence="2" type="ORF">J3R30DRAFT_3710880</name>
</gene>
<dbReference type="OrthoDB" id="1600564at2759"/>
<sequence length="328" mass="35575">MTRFAITLFVATRFWAISALTVVSPRQTTDVHLAVAPNCGSLSGPPADINYGLKPLSSYSTIVAFGDSYTSGSTFNGSTLPLPILSPPDPNAGGRITNGALWVENLAAAANATLQDWAVNGSVVDHNMYLGINFTGIPDYLTQVQNYIGARPSSVVEETLYVVFMGMGDYELRSDIYQGPESLTTLASDIIYSILELNSNPVFAKNFMIVDNYGRGTESDAGDAYKASLFSQLYEVSNDLDYDLSFAFVDFKTLWDGVLNGAPGDTKRRRYEAFGYTNPGACLSNDISLTGQCEDPDHTFYWIPGNPSAATHAIMAEYVQEVLTQCVT</sequence>
<dbReference type="InterPro" id="IPR036514">
    <property type="entry name" value="SGNH_hydro_sf"/>
</dbReference>
<evidence type="ECO:0000256" key="1">
    <source>
        <dbReference type="SAM" id="SignalP"/>
    </source>
</evidence>
<dbReference type="InterPro" id="IPR001087">
    <property type="entry name" value="GDSL"/>
</dbReference>
<dbReference type="GO" id="GO:0016788">
    <property type="term" value="F:hydrolase activity, acting on ester bonds"/>
    <property type="evidence" value="ECO:0007669"/>
    <property type="project" value="InterPro"/>
</dbReference>
<dbReference type="SUPFAM" id="SSF52266">
    <property type="entry name" value="SGNH hydrolase"/>
    <property type="match status" value="1"/>
</dbReference>
<dbReference type="Proteomes" id="UP001150266">
    <property type="component" value="Unassembled WGS sequence"/>
</dbReference>
<evidence type="ECO:0000313" key="3">
    <source>
        <dbReference type="Proteomes" id="UP001150266"/>
    </source>
</evidence>
<accession>A0A9W9DIN0</accession>
<keyword evidence="3" id="KW-1185">Reference proteome</keyword>
<protein>
    <recommendedName>
        <fullName evidence="4">Carbohydrate esterase family 16 protein</fullName>
    </recommendedName>
</protein>
<name>A0A9W9DIN0_9AGAR</name>
<dbReference type="AlphaFoldDB" id="A0A9W9DIN0"/>
<feature type="signal peptide" evidence="1">
    <location>
        <begin position="1"/>
        <end position="19"/>
    </location>
</feature>
<reference evidence="2" key="1">
    <citation type="submission" date="2022-08" db="EMBL/GenBank/DDBJ databases">
        <title>A Global Phylogenomic Analysis of the Shiitake Genus Lentinula.</title>
        <authorList>
            <consortium name="DOE Joint Genome Institute"/>
            <person name="Sierra-Patev S."/>
            <person name="Min B."/>
            <person name="Naranjo-Ortiz M."/>
            <person name="Looney B."/>
            <person name="Konkel Z."/>
            <person name="Slot J.C."/>
            <person name="Sakamoto Y."/>
            <person name="Steenwyk J.L."/>
            <person name="Rokas A."/>
            <person name="Carro J."/>
            <person name="Camarero S."/>
            <person name="Ferreira P."/>
            <person name="Molpeceres G."/>
            <person name="Ruiz-Duenas F.J."/>
            <person name="Serrano A."/>
            <person name="Henrissat B."/>
            <person name="Drula E."/>
            <person name="Hughes K.W."/>
            <person name="Mata J.L."/>
            <person name="Ishikawa N.K."/>
            <person name="Vargas-Isla R."/>
            <person name="Ushijima S."/>
            <person name="Smith C.A."/>
            <person name="Ahrendt S."/>
            <person name="Andreopoulos W."/>
            <person name="He G."/>
            <person name="Labutti K."/>
            <person name="Lipzen A."/>
            <person name="Ng V."/>
            <person name="Riley R."/>
            <person name="Sandor L."/>
            <person name="Barry K."/>
            <person name="Martinez A.T."/>
            <person name="Xiao Y."/>
            <person name="Gibbons J.G."/>
            <person name="Terashima K."/>
            <person name="Grigoriev I.V."/>
            <person name="Hibbett D.S."/>
        </authorList>
    </citation>
    <scope>NUCLEOTIDE SEQUENCE</scope>
    <source>
        <strain evidence="2">JLM2183</strain>
    </source>
</reference>
<comment type="caution">
    <text evidence="2">The sequence shown here is derived from an EMBL/GenBank/DDBJ whole genome shotgun (WGS) entry which is preliminary data.</text>
</comment>
<dbReference type="Pfam" id="PF00657">
    <property type="entry name" value="Lipase_GDSL"/>
    <property type="match status" value="1"/>
</dbReference>
<evidence type="ECO:0008006" key="4">
    <source>
        <dbReference type="Google" id="ProtNLM"/>
    </source>
</evidence>
<evidence type="ECO:0000313" key="2">
    <source>
        <dbReference type="EMBL" id="KAJ4470924.1"/>
    </source>
</evidence>
<feature type="chain" id="PRO_5040719368" description="Carbohydrate esterase family 16 protein" evidence="1">
    <location>
        <begin position="20"/>
        <end position="328"/>
    </location>
</feature>
<organism evidence="2 3">
    <name type="scientific">Lentinula aciculospora</name>
    <dbReference type="NCBI Taxonomy" id="153920"/>
    <lineage>
        <taxon>Eukaryota</taxon>
        <taxon>Fungi</taxon>
        <taxon>Dikarya</taxon>
        <taxon>Basidiomycota</taxon>
        <taxon>Agaricomycotina</taxon>
        <taxon>Agaricomycetes</taxon>
        <taxon>Agaricomycetidae</taxon>
        <taxon>Agaricales</taxon>
        <taxon>Marasmiineae</taxon>
        <taxon>Omphalotaceae</taxon>
        <taxon>Lentinula</taxon>
    </lineage>
</organism>
<proteinExistence type="predicted"/>